<proteinExistence type="predicted"/>
<name>A0A917T4S6_9RHOB</name>
<accession>A0A917T4S6</accession>
<reference evidence="1" key="1">
    <citation type="journal article" date="2014" name="Int. J. Syst. Evol. Microbiol.">
        <title>Complete genome sequence of Corynebacterium casei LMG S-19264T (=DSM 44701T), isolated from a smear-ripened cheese.</title>
        <authorList>
            <consortium name="US DOE Joint Genome Institute (JGI-PGF)"/>
            <person name="Walter F."/>
            <person name="Albersmeier A."/>
            <person name="Kalinowski J."/>
            <person name="Ruckert C."/>
        </authorList>
    </citation>
    <scope>NUCLEOTIDE SEQUENCE</scope>
    <source>
        <strain evidence="1">CGMCC 1.6293</strain>
    </source>
</reference>
<gene>
    <name evidence="1" type="ORF">GCM10011534_35280</name>
</gene>
<reference evidence="1" key="2">
    <citation type="submission" date="2020-09" db="EMBL/GenBank/DDBJ databases">
        <authorList>
            <person name="Sun Q."/>
            <person name="Zhou Y."/>
        </authorList>
    </citation>
    <scope>NUCLEOTIDE SEQUENCE</scope>
    <source>
        <strain evidence="1">CGMCC 1.6293</strain>
    </source>
</reference>
<dbReference type="AlphaFoldDB" id="A0A917T4S6"/>
<keyword evidence="2" id="KW-1185">Reference proteome</keyword>
<evidence type="ECO:0000313" key="2">
    <source>
        <dbReference type="Proteomes" id="UP000649829"/>
    </source>
</evidence>
<dbReference type="Proteomes" id="UP000649829">
    <property type="component" value="Unassembled WGS sequence"/>
</dbReference>
<evidence type="ECO:0000313" key="1">
    <source>
        <dbReference type="EMBL" id="GGM10133.1"/>
    </source>
</evidence>
<organism evidence="1 2">
    <name type="scientific">Pseudooceanicola nanhaiensis</name>
    <dbReference type="NCBI Taxonomy" id="375761"/>
    <lineage>
        <taxon>Bacteria</taxon>
        <taxon>Pseudomonadati</taxon>
        <taxon>Pseudomonadota</taxon>
        <taxon>Alphaproteobacteria</taxon>
        <taxon>Rhodobacterales</taxon>
        <taxon>Paracoccaceae</taxon>
        <taxon>Pseudooceanicola</taxon>
    </lineage>
</organism>
<protein>
    <submittedName>
        <fullName evidence="1">Uncharacterized protein</fullName>
    </submittedName>
</protein>
<sequence>MCASGARAARPARCVMADLETPVGLTDTHASRRYFRKFEAITGHLAPVAAVMEVEGRFTATEVSLLARHLQALTYTFRALSMKYLMAGRETGRFFGSLSIDDHESGFPATQELLVMMNDAQQAERHLRDMPSVAELKKQMVAQIIGGQEIPTRLQFALSQRLYYQELARGTLFCPRNDPEAHWLETLGPRRRYLLHWSVYDSQVNLPVIYLMEVEDSGRTALPKDENRWPEAQAHLMAQSLGGLKLLTIAKGFDEDFPDLHPKRLRRLHIGPMYSHAYTRQSGPIAEVLAEAASQEGDDWALVWTMEDLLSERVRTERAGWFGTVEREVFALDPFSGRGAETGASATERAIVLPARPYQVLAEKRPPGFETVRKFVVGRDGRVMSVR</sequence>
<comment type="caution">
    <text evidence="1">The sequence shown here is derived from an EMBL/GenBank/DDBJ whole genome shotgun (WGS) entry which is preliminary data.</text>
</comment>
<dbReference type="EMBL" id="BMLF01000002">
    <property type="protein sequence ID" value="GGM10133.1"/>
    <property type="molecule type" value="Genomic_DNA"/>
</dbReference>